<dbReference type="PIRSF" id="PIRSF039073">
    <property type="entry name" value="BRR2"/>
    <property type="match status" value="1"/>
</dbReference>
<dbReference type="InterPro" id="IPR035892">
    <property type="entry name" value="C2_domain_sf"/>
</dbReference>
<dbReference type="Proteomes" id="UP000013776">
    <property type="component" value="Unassembled WGS sequence"/>
</dbReference>
<dbReference type="Pfam" id="PF00271">
    <property type="entry name" value="Helicase_C"/>
    <property type="match status" value="1"/>
</dbReference>
<evidence type="ECO:0000256" key="4">
    <source>
        <dbReference type="ARBA" id="ARBA00022741"/>
    </source>
</evidence>
<dbReference type="SMART" id="SM00973">
    <property type="entry name" value="Sec63"/>
    <property type="match status" value="2"/>
</dbReference>
<dbReference type="InterPro" id="IPR011545">
    <property type="entry name" value="DEAD/DEAH_box_helicase_dom"/>
</dbReference>
<dbReference type="Pfam" id="PF21188">
    <property type="entry name" value="BRR2_plug"/>
    <property type="match status" value="1"/>
</dbReference>
<evidence type="ECO:0000256" key="5">
    <source>
        <dbReference type="ARBA" id="ARBA00022801"/>
    </source>
</evidence>
<reference evidence="13 14" key="1">
    <citation type="journal article" date="2013" name="MBio">
        <title>Genome sequencing of the plant pathogen Taphrina deformans, the causal agent of peach leaf curl.</title>
        <authorList>
            <person name="Cisse O.H."/>
            <person name="Almeida J.M.G.C.F."/>
            <person name="Fonseca A."/>
            <person name="Kumar A.A."/>
            <person name="Salojaervi J."/>
            <person name="Overmyer K."/>
            <person name="Hauser P.M."/>
            <person name="Pagni M."/>
        </authorList>
    </citation>
    <scope>NUCLEOTIDE SEQUENCE [LARGE SCALE GENOMIC DNA]</scope>
    <source>
        <strain evidence="14">PYCC 5710 / ATCC 11124 / CBS 356.35 / IMI 108563 / JCM 9778 / NBRC 8474</strain>
    </source>
</reference>
<dbReference type="InterPro" id="IPR048863">
    <property type="entry name" value="BRR2_plug"/>
</dbReference>
<keyword evidence="3" id="KW-0677">Repeat</keyword>
<feature type="compositionally biased region" description="Basic and acidic residues" evidence="10">
    <location>
        <begin position="379"/>
        <end position="391"/>
    </location>
</feature>
<dbReference type="FunFam" id="1.10.10.10:FF:000012">
    <property type="entry name" value="U5 small nuclear ribonucleoprotein helicase"/>
    <property type="match status" value="1"/>
</dbReference>
<dbReference type="InterPro" id="IPR004179">
    <property type="entry name" value="Sec63-dom"/>
</dbReference>
<dbReference type="FunFam" id="3.40.50.300:FF:000368">
    <property type="entry name" value="U5 small nuclear ribonucleoprotein 200 kDa helicase"/>
    <property type="match status" value="1"/>
</dbReference>
<dbReference type="FunFam" id="1.10.3380.10:FF:000002">
    <property type="entry name" value="Activating signal cointegrator 1 complex subunit 3"/>
    <property type="match status" value="1"/>
</dbReference>
<feature type="region of interest" description="Disordered" evidence="10">
    <location>
        <begin position="374"/>
        <end position="394"/>
    </location>
</feature>
<dbReference type="EMBL" id="CAHR02000193">
    <property type="protein sequence ID" value="CCG83995.1"/>
    <property type="molecule type" value="Genomic_DNA"/>
</dbReference>
<comment type="catalytic activity">
    <reaction evidence="9">
        <text>ATP + H2O = ADP + phosphate + H(+)</text>
        <dbReference type="Rhea" id="RHEA:13065"/>
        <dbReference type="ChEBI" id="CHEBI:15377"/>
        <dbReference type="ChEBI" id="CHEBI:15378"/>
        <dbReference type="ChEBI" id="CHEBI:30616"/>
        <dbReference type="ChEBI" id="CHEBI:43474"/>
        <dbReference type="ChEBI" id="CHEBI:456216"/>
        <dbReference type="EC" id="3.6.4.13"/>
    </reaction>
</comment>
<evidence type="ECO:0000256" key="9">
    <source>
        <dbReference type="ARBA" id="ARBA00047984"/>
    </source>
</evidence>
<evidence type="ECO:0000256" key="10">
    <source>
        <dbReference type="SAM" id="MobiDB-lite"/>
    </source>
</evidence>
<dbReference type="Pfam" id="PF00270">
    <property type="entry name" value="DEAD"/>
    <property type="match status" value="2"/>
</dbReference>
<dbReference type="eggNOG" id="KOG0951">
    <property type="taxonomic scope" value="Eukaryota"/>
</dbReference>
<dbReference type="PANTHER" id="PTHR47961:SF4">
    <property type="entry name" value="ACTIVATING SIGNAL COINTEGRATOR 1 COMPLEX SUBUNIT 3"/>
    <property type="match status" value="1"/>
</dbReference>
<dbReference type="FunFam" id="1.10.10.10:FF:000024">
    <property type="entry name" value="U5 small nuclear ribonucleoprotein helicase"/>
    <property type="match status" value="1"/>
</dbReference>
<feature type="domain" description="Helicase ATP-binding" evidence="11">
    <location>
        <begin position="484"/>
        <end position="668"/>
    </location>
</feature>
<dbReference type="STRING" id="1097556.R4XDT8"/>
<dbReference type="Gene3D" id="1.10.10.10">
    <property type="entry name" value="Winged helix-like DNA-binding domain superfamily/Winged helix DNA-binding domain"/>
    <property type="match status" value="2"/>
</dbReference>
<dbReference type="OrthoDB" id="5575at2759"/>
<evidence type="ECO:0000259" key="11">
    <source>
        <dbReference type="PROSITE" id="PS51192"/>
    </source>
</evidence>
<dbReference type="Pfam" id="PF02889">
    <property type="entry name" value="Sec63"/>
    <property type="match status" value="2"/>
</dbReference>
<dbReference type="SUPFAM" id="SSF46785">
    <property type="entry name" value="Winged helix' DNA-binding domain"/>
    <property type="match status" value="2"/>
</dbReference>
<dbReference type="FunFam" id="1.10.150.20:FF:000004">
    <property type="entry name" value="U5 small nuclear ribonucleoprotein helicase"/>
    <property type="match status" value="1"/>
</dbReference>
<dbReference type="InterPro" id="IPR001650">
    <property type="entry name" value="Helicase_C-like"/>
</dbReference>
<dbReference type="CDD" id="cd18021">
    <property type="entry name" value="DEXHc_Brr2_2"/>
    <property type="match status" value="1"/>
</dbReference>
<evidence type="ECO:0000313" key="14">
    <source>
        <dbReference type="Proteomes" id="UP000013776"/>
    </source>
</evidence>
<dbReference type="GO" id="GO:0000712">
    <property type="term" value="P:resolution of meiotic recombination intermediates"/>
    <property type="evidence" value="ECO:0007669"/>
    <property type="project" value="TreeGrafter"/>
</dbReference>
<dbReference type="FunFam" id="3.40.50.300:FF:000254">
    <property type="entry name" value="U5 small nuclear ribonucleoprotein helicase"/>
    <property type="match status" value="1"/>
</dbReference>
<keyword evidence="5" id="KW-0378">Hydrolase</keyword>
<sequence>MSNDDAPKNKFADYSYAAMSNLVTKADRRVLPKQGETTGEPDTLAGRASVREMGSRARAPTTEKPQAARQTIRAGASQKRKQESQYGYSSILDATAGLEGLVYRPSTTENREVFDSLLALVSQLLGDQSQDIIRSAGDLILEVLKNSQTKELDKKREIESAVGSTLTEGDFLRLGQLSRRITDFDRDEDKQAMNDDETTLDEETGVAVIMNEEEDGDESDDDENGSVTDGSQYEEAEIDDENGNDDADNIISAGQARTEDKDKVNVSEIDSFWLQRKIASEYPSHADAHMTQEKADSAYALLSSPISLGMLENDLMDLFEYDKFQLVQILVKNRQSIVWCTKLARSSSSEETNRIRSDIQNQGLTELLRELDGTAEVSEETKASSDLRPMEVDDSIPQKPLKTVDLEDLAFTQGNHLMSNKKVSLPEGSFKRSHASYEEVHVPAPKKADVTNDIRVPITDMPDWTHAAFGNTVELNRIQSRMFPTAFGSDENVLLCAPTGAGKTNVAMLTILHEISKHRDEDTGVIRLGDFKIVYIAPLKALVSEMVGNFSSRLASYGIQVSELTGDSQLTKRQIADTQIIVTTPEKWDVITRKATDTSYTTLVRLLIIDEIHLLHDDRGPVLESIVSRIHRKMEQGAEGTRLVGLSATLPNYTDVATFLRVDPDKGIFYFDQSYRPCPLKQEFIGITEKKPIKKLQVMNTVCYEKVLETVSKQNQVLVFVHSRKETYKTARFIRDQALENDTIQRILKSDAASREILTREAEAVKDAGLRELLPYGLAMHHAGMSKADRTTAEDLFAEGLVQVLVSTATLAWGVNLPAHTVIIKGTQIYSPEKGTWVELSPQDVLQMLGRAGRPQYDTYGEGIIITNQTEMQYYLSLINQQLPIESQFVSRLADNMNAEIALNTIKSRDDGVDWLGYTYLYIRMLHSPILYKVGAEYADDPTLQQKRIDLVHSAATLLAKCNLIKYDINTGAFQSTELGRIASHYYVTHSSMKTYNTHLKPNLTFIELFRVFSLSDEFKYIPVREDEKLEMAKILERVPVPVRESPDEPACKINVLLQAYISRLKLDGFALVADMVYVTQSAGRIIRSIFEICLKRGWSQVARLALDMCKMVERSLWSTRSPLAQFRECPTDVLRKLERREFAWSRYFDLDPQEVGELTGDSRSGRLVHRLVHQFPRLQVNANVQPITRSLLRVELTITPDFEWNDDVHGGAEMFWIIAEDVDGEHVLFHDQFILNKRYAQEDHTVDFTVPIAEPIPPHYFVSLVSDRWLHAEYKVAIPFRYMTLPEKFPAHTPLLDLQHAPVSNLKNDTFQSIFDFEYFNRVQTQTFHTLYDTDESTFIGAAAGWGKTTCAELSLLRHWSSESRGRAVYISPLQELVDNVYIQWSQRLKPLEKVIVKLVGEMSENIKMLQSADLILATADQWEELTRRWKQRKAVQTLSLLIADDLHLVGGHLGANYEIAISRTRYISAQTENDTRIVALSSPLADPRDIREWIGASAQAVFNFQPSHRAVPLEIHLQSYNVPHFPSLMMAMAKPAYLALSAMASDGQALVYVVNRKQCRDTALDLLLAATAAGEENKFLLSPLEDVAKVVADIEEQSLCESVTHGIGYLHEALSTADRRIVTGLYQAGAIQVLLVSRDCAYAVDLRSSLIIIMGTQSYEGSQHRYIDYPVSDLLRMLGRSAISSHGTTAKAIVMTPAAKRDYYKKFLDEALPIESQFPAIIHDNFITEISTQTIESKQEAVDWITWTLFYRRLAANPAYYGLEDISHDQLSSFLSDLVENTLNDLVEAKIVEIGEDEMELTIMNLGLIGAHYAISYITMQTFALSLTQRTKLKRLLEIVTSATEYDNVPVRRHEDIVLKRLYDRLPVKLDINFESPHHKAFILLQAHFARIALPADLRTDQATILRTITKLLSACVDVMSSEGFLNTINAMELSQMCVQAQWDHDSPLKQIPHFDAAVLARCRDAGVDEVPQIAELEDAQREDLLRMTPRQLNAVARFCNGYPDIELLHDLVGGGGSLRTGEPAVLKVQLNREVDADEAVDTTVMAAHYPHKKVEHWWLVLSDATALLAIKKVTVQRTLTVSLEFVPGTLGSQDLTLSFMSDSYVGVDQEQTIPVDVTQGEGGEADVMEE</sequence>
<dbReference type="InterPro" id="IPR014001">
    <property type="entry name" value="Helicase_ATP-bd"/>
</dbReference>
<dbReference type="Gene3D" id="1.10.3380.10">
    <property type="entry name" value="Sec63 N-terminal domain-like domain"/>
    <property type="match status" value="2"/>
</dbReference>
<dbReference type="GO" id="GO:0005634">
    <property type="term" value="C:nucleus"/>
    <property type="evidence" value="ECO:0007669"/>
    <property type="project" value="UniProtKB-SubCell"/>
</dbReference>
<protein>
    <recommendedName>
        <fullName evidence="2">RNA helicase</fullName>
        <ecNumber evidence="2">3.6.4.13</ecNumber>
    </recommendedName>
</protein>
<dbReference type="SMART" id="SM00490">
    <property type="entry name" value="HELICc"/>
    <property type="match status" value="1"/>
</dbReference>
<dbReference type="FunFam" id="1.10.150.20:FF:000013">
    <property type="entry name" value="U5 small nuclear ribonucleoprotein kDa helicase"/>
    <property type="match status" value="1"/>
</dbReference>
<dbReference type="GO" id="GO:0032991">
    <property type="term" value="C:protein-containing complex"/>
    <property type="evidence" value="ECO:0007669"/>
    <property type="project" value="UniProtKB-ARBA"/>
</dbReference>
<dbReference type="GO" id="GO:0003678">
    <property type="term" value="F:DNA helicase activity"/>
    <property type="evidence" value="ECO:0007669"/>
    <property type="project" value="TreeGrafter"/>
</dbReference>
<comment type="caution">
    <text evidence="13">The sequence shown here is derived from an EMBL/GenBank/DDBJ whole genome shotgun (WGS) entry which is preliminary data.</text>
</comment>
<feature type="domain" description="Helicase C-terminal" evidence="12">
    <location>
        <begin position="703"/>
        <end position="914"/>
    </location>
</feature>
<dbReference type="Gene3D" id="2.60.40.150">
    <property type="entry name" value="C2 domain"/>
    <property type="match status" value="2"/>
</dbReference>
<dbReference type="InterPro" id="IPR036388">
    <property type="entry name" value="WH-like_DNA-bd_sf"/>
</dbReference>
<dbReference type="CDD" id="cd18019">
    <property type="entry name" value="DEXHc_Brr2_1"/>
    <property type="match status" value="1"/>
</dbReference>
<dbReference type="EC" id="3.6.4.13" evidence="2"/>
<organism evidence="13 14">
    <name type="scientific">Taphrina deformans (strain PYCC 5710 / ATCC 11124 / CBS 356.35 / IMI 108563 / JCM 9778 / NBRC 8474)</name>
    <name type="common">Peach leaf curl fungus</name>
    <name type="synonym">Lalaria deformans</name>
    <dbReference type="NCBI Taxonomy" id="1097556"/>
    <lineage>
        <taxon>Eukaryota</taxon>
        <taxon>Fungi</taxon>
        <taxon>Dikarya</taxon>
        <taxon>Ascomycota</taxon>
        <taxon>Taphrinomycotina</taxon>
        <taxon>Taphrinomycetes</taxon>
        <taxon>Taphrinales</taxon>
        <taxon>Taphrinaceae</taxon>
        <taxon>Taphrina</taxon>
    </lineage>
</organism>
<dbReference type="InterPro" id="IPR050474">
    <property type="entry name" value="Hel308_SKI2-like"/>
</dbReference>
<accession>R4XDT8</accession>
<evidence type="ECO:0000259" key="12">
    <source>
        <dbReference type="PROSITE" id="PS51194"/>
    </source>
</evidence>
<dbReference type="GO" id="GO:0003676">
    <property type="term" value="F:nucleic acid binding"/>
    <property type="evidence" value="ECO:0007669"/>
    <property type="project" value="InterPro"/>
</dbReference>
<gene>
    <name evidence="13" type="ORF">TAPDE_004351</name>
</gene>
<dbReference type="PROSITE" id="PS51194">
    <property type="entry name" value="HELICASE_CTER"/>
    <property type="match status" value="1"/>
</dbReference>
<evidence type="ECO:0000256" key="7">
    <source>
        <dbReference type="ARBA" id="ARBA00022840"/>
    </source>
</evidence>
<dbReference type="GO" id="GO:0006397">
    <property type="term" value="P:mRNA processing"/>
    <property type="evidence" value="ECO:0007669"/>
    <property type="project" value="UniProtKB-ARBA"/>
</dbReference>
<dbReference type="InterPro" id="IPR041094">
    <property type="entry name" value="Brr2_helicase_PWI"/>
</dbReference>
<dbReference type="CDD" id="cd18795">
    <property type="entry name" value="SF2_C_Ski2"/>
    <property type="match status" value="1"/>
</dbReference>
<feature type="region of interest" description="Disordered" evidence="10">
    <location>
        <begin position="25"/>
        <end position="85"/>
    </location>
</feature>
<dbReference type="Pfam" id="PF23445">
    <property type="entry name" value="WHD_SNRNP200"/>
    <property type="match status" value="2"/>
</dbReference>
<evidence type="ECO:0000256" key="1">
    <source>
        <dbReference type="ARBA" id="ARBA00004123"/>
    </source>
</evidence>
<proteinExistence type="predicted"/>
<dbReference type="Gene3D" id="3.40.50.300">
    <property type="entry name" value="P-loop containing nucleotide triphosphate hydrolases"/>
    <property type="match status" value="4"/>
</dbReference>
<dbReference type="FunFam" id="1.10.3380.10:FF:000001">
    <property type="entry name" value="U5 small nuclear ribonucleoprotein helicase"/>
    <property type="match status" value="1"/>
</dbReference>
<evidence type="ECO:0000256" key="2">
    <source>
        <dbReference type="ARBA" id="ARBA00012552"/>
    </source>
</evidence>
<keyword evidence="6" id="KW-0347">Helicase</keyword>
<keyword evidence="14" id="KW-1185">Reference proteome</keyword>
<name>R4XDT8_TAPDE</name>
<keyword evidence="7" id="KW-0067">ATP-binding</keyword>
<evidence type="ECO:0000313" key="13">
    <source>
        <dbReference type="EMBL" id="CCG83995.1"/>
    </source>
</evidence>
<keyword evidence="8" id="KW-0539">Nucleus</keyword>
<dbReference type="InterPro" id="IPR014756">
    <property type="entry name" value="Ig_E-set"/>
</dbReference>
<dbReference type="SUPFAM" id="SSF158702">
    <property type="entry name" value="Sec63 N-terminal domain-like"/>
    <property type="match status" value="2"/>
</dbReference>
<dbReference type="InterPro" id="IPR027417">
    <property type="entry name" value="P-loop_NTPase"/>
</dbReference>
<dbReference type="PROSITE" id="PS51192">
    <property type="entry name" value="HELICASE_ATP_BIND_1"/>
    <property type="match status" value="2"/>
</dbReference>
<evidence type="ECO:0000256" key="3">
    <source>
        <dbReference type="ARBA" id="ARBA00022737"/>
    </source>
</evidence>
<keyword evidence="4" id="KW-0547">Nucleotide-binding</keyword>
<dbReference type="GO" id="GO:0016787">
    <property type="term" value="F:hydrolase activity"/>
    <property type="evidence" value="ECO:0007669"/>
    <property type="project" value="UniProtKB-KW"/>
</dbReference>
<dbReference type="InterPro" id="IPR057842">
    <property type="entry name" value="WH_MER3"/>
</dbReference>
<dbReference type="Gene3D" id="1.10.150.20">
    <property type="entry name" value="5' to 3' exonuclease, C-terminal subdomain"/>
    <property type="match status" value="2"/>
</dbReference>
<dbReference type="SMART" id="SM00487">
    <property type="entry name" value="DEXDc"/>
    <property type="match status" value="2"/>
</dbReference>
<dbReference type="FunFam" id="3.40.50.300:FF:000062">
    <property type="entry name" value="U5 small nuclear ribonucleoprotein helicase"/>
    <property type="match status" value="1"/>
</dbReference>
<dbReference type="SUPFAM" id="SSF81296">
    <property type="entry name" value="E set domains"/>
    <property type="match status" value="1"/>
</dbReference>
<dbReference type="FunFam" id="2.60.40.150:FF:000004">
    <property type="entry name" value="RNA helicase, activating signal cointegrator 1"/>
    <property type="match status" value="1"/>
</dbReference>
<dbReference type="FunFam" id="3.40.50.300:FF:000102">
    <property type="entry name" value="RNA helicase, activating signal cointegrator 1"/>
    <property type="match status" value="1"/>
</dbReference>
<dbReference type="VEuPathDB" id="FungiDB:TAPDE_004351"/>
<dbReference type="SUPFAM" id="SSF52540">
    <property type="entry name" value="P-loop containing nucleoside triphosphate hydrolases"/>
    <property type="match status" value="4"/>
</dbReference>
<feature type="domain" description="Helicase ATP-binding" evidence="11">
    <location>
        <begin position="1330"/>
        <end position="1504"/>
    </location>
</feature>
<dbReference type="GO" id="GO:0003724">
    <property type="term" value="F:RNA helicase activity"/>
    <property type="evidence" value="ECO:0007669"/>
    <property type="project" value="UniProtKB-EC"/>
</dbReference>
<feature type="compositionally biased region" description="Acidic residues" evidence="10">
    <location>
        <begin position="194"/>
        <end position="204"/>
    </location>
</feature>
<dbReference type="GO" id="GO:0005524">
    <property type="term" value="F:ATP binding"/>
    <property type="evidence" value="ECO:0007669"/>
    <property type="project" value="UniProtKB-KW"/>
</dbReference>
<dbReference type="InterPro" id="IPR036390">
    <property type="entry name" value="WH_DNA-bd_sf"/>
</dbReference>
<evidence type="ECO:0000256" key="6">
    <source>
        <dbReference type="ARBA" id="ARBA00022806"/>
    </source>
</evidence>
<feature type="region of interest" description="Disordered" evidence="10">
    <location>
        <begin position="185"/>
        <end position="205"/>
    </location>
</feature>
<dbReference type="PANTHER" id="PTHR47961">
    <property type="entry name" value="DNA POLYMERASE THETA, PUTATIVE (AFU_ORTHOLOGUE AFUA_1G05260)-RELATED"/>
    <property type="match status" value="1"/>
</dbReference>
<dbReference type="Pfam" id="PF18149">
    <property type="entry name" value="Helicase_PWI"/>
    <property type="match status" value="1"/>
</dbReference>
<comment type="subcellular location">
    <subcellularLocation>
        <location evidence="1">Nucleus</location>
    </subcellularLocation>
</comment>
<evidence type="ECO:0000256" key="8">
    <source>
        <dbReference type="ARBA" id="ARBA00023242"/>
    </source>
</evidence>